<feature type="non-terminal residue" evidence="2">
    <location>
        <position position="247"/>
    </location>
</feature>
<evidence type="ECO:0000256" key="1">
    <source>
        <dbReference type="SAM" id="MobiDB-lite"/>
    </source>
</evidence>
<dbReference type="Proteomes" id="UP000485058">
    <property type="component" value="Unassembled WGS sequence"/>
</dbReference>
<evidence type="ECO:0000313" key="2">
    <source>
        <dbReference type="EMBL" id="GFH22706.1"/>
    </source>
</evidence>
<accession>A0A699ZVC2</accession>
<name>A0A699ZVC2_HAELA</name>
<evidence type="ECO:0000313" key="3">
    <source>
        <dbReference type="Proteomes" id="UP000485058"/>
    </source>
</evidence>
<comment type="caution">
    <text evidence="2">The sequence shown here is derived from an EMBL/GenBank/DDBJ whole genome shotgun (WGS) entry which is preliminary data.</text>
</comment>
<protein>
    <submittedName>
        <fullName evidence="2">Uncharacterized protein</fullName>
    </submittedName>
</protein>
<feature type="region of interest" description="Disordered" evidence="1">
    <location>
        <begin position="211"/>
        <end position="247"/>
    </location>
</feature>
<dbReference type="EMBL" id="BLLF01002104">
    <property type="protein sequence ID" value="GFH22706.1"/>
    <property type="molecule type" value="Genomic_DNA"/>
</dbReference>
<feature type="non-terminal residue" evidence="2">
    <location>
        <position position="1"/>
    </location>
</feature>
<organism evidence="2 3">
    <name type="scientific">Haematococcus lacustris</name>
    <name type="common">Green alga</name>
    <name type="synonym">Haematococcus pluvialis</name>
    <dbReference type="NCBI Taxonomy" id="44745"/>
    <lineage>
        <taxon>Eukaryota</taxon>
        <taxon>Viridiplantae</taxon>
        <taxon>Chlorophyta</taxon>
        <taxon>core chlorophytes</taxon>
        <taxon>Chlorophyceae</taxon>
        <taxon>CS clade</taxon>
        <taxon>Chlamydomonadales</taxon>
        <taxon>Haematococcaceae</taxon>
        <taxon>Haematococcus</taxon>
    </lineage>
</organism>
<gene>
    <name evidence="2" type="ORF">HaLaN_20213</name>
</gene>
<reference evidence="2 3" key="1">
    <citation type="submission" date="2020-02" db="EMBL/GenBank/DDBJ databases">
        <title>Draft genome sequence of Haematococcus lacustris strain NIES-144.</title>
        <authorList>
            <person name="Morimoto D."/>
            <person name="Nakagawa S."/>
            <person name="Yoshida T."/>
            <person name="Sawayama S."/>
        </authorList>
    </citation>
    <scope>NUCLEOTIDE SEQUENCE [LARGE SCALE GENOMIC DNA]</scope>
    <source>
        <strain evidence="2 3">NIES-144</strain>
    </source>
</reference>
<proteinExistence type="predicted"/>
<keyword evidence="3" id="KW-1185">Reference proteome</keyword>
<dbReference type="AlphaFoldDB" id="A0A699ZVC2"/>
<feature type="region of interest" description="Disordered" evidence="1">
    <location>
        <begin position="99"/>
        <end position="118"/>
    </location>
</feature>
<sequence length="247" mass="26406">MTVEGYLPPAALDGAQLQLAAELQLRVELWRADLQAGLMELDPAGSVVQLGMKGVPIYSPHLLFGLPAPMMQTAHITSLLPLPPGKAHLETLFTEGSMSKGLARPSGRQGKGGMAKGGFHRRRAVGPVHHVKLLHGTDGAELELQVQAVVKQDVGAGCALYLIVHLEQPRGGRADFMTWLWGSPPPVLHLTAIGSKARRRSTLAYETTALDPLPMAPSPRHRRPPAHGPSRLSAFNPLLGAPDEGRS</sequence>